<dbReference type="EMBL" id="BARS01035220">
    <property type="protein sequence ID" value="GAG16181.1"/>
    <property type="molecule type" value="Genomic_DNA"/>
</dbReference>
<gene>
    <name evidence="5" type="ORF">S01H1_54297</name>
</gene>
<dbReference type="NCBIfam" id="TIGR01730">
    <property type="entry name" value="RND_mfp"/>
    <property type="match status" value="1"/>
</dbReference>
<dbReference type="AlphaFoldDB" id="X0WTY2"/>
<evidence type="ECO:0000259" key="4">
    <source>
        <dbReference type="Pfam" id="PF25990"/>
    </source>
</evidence>
<dbReference type="Gene3D" id="2.40.30.170">
    <property type="match status" value="1"/>
</dbReference>
<evidence type="ECO:0000256" key="3">
    <source>
        <dbReference type="SAM" id="MobiDB-lite"/>
    </source>
</evidence>
<evidence type="ECO:0000256" key="1">
    <source>
        <dbReference type="ARBA" id="ARBA00004196"/>
    </source>
</evidence>
<proteinExistence type="predicted"/>
<feature type="region of interest" description="Disordered" evidence="3">
    <location>
        <begin position="1"/>
        <end position="20"/>
    </location>
</feature>
<keyword evidence="2" id="KW-0175">Coiled coil</keyword>
<name>X0WTY2_9ZZZZ</name>
<reference evidence="5" key="1">
    <citation type="journal article" date="2014" name="Front. Microbiol.">
        <title>High frequency of phylogenetically diverse reductive dehalogenase-homologous genes in deep subseafloor sedimentary metagenomes.</title>
        <authorList>
            <person name="Kawai M."/>
            <person name="Futagami T."/>
            <person name="Toyoda A."/>
            <person name="Takaki Y."/>
            <person name="Nishi S."/>
            <person name="Hori S."/>
            <person name="Arai W."/>
            <person name="Tsubouchi T."/>
            <person name="Morono Y."/>
            <person name="Uchiyama I."/>
            <person name="Ito T."/>
            <person name="Fujiyama A."/>
            <person name="Inagaki F."/>
            <person name="Takami H."/>
        </authorList>
    </citation>
    <scope>NUCLEOTIDE SEQUENCE</scope>
    <source>
        <strain evidence="5">Expedition CK06-06</strain>
    </source>
</reference>
<feature type="domain" description="YknX-like beta-barrel" evidence="4">
    <location>
        <begin position="115"/>
        <end position="185"/>
    </location>
</feature>
<protein>
    <recommendedName>
        <fullName evidence="4">YknX-like beta-barrel domain-containing protein</fullName>
    </recommendedName>
</protein>
<feature type="non-terminal residue" evidence="5">
    <location>
        <position position="1"/>
    </location>
</feature>
<dbReference type="Gene3D" id="6.20.50.140">
    <property type="match status" value="1"/>
</dbReference>
<dbReference type="PANTHER" id="PTHR32347">
    <property type="entry name" value="EFFLUX SYSTEM COMPONENT YKNX-RELATED"/>
    <property type="match status" value="1"/>
</dbReference>
<dbReference type="Pfam" id="PF25990">
    <property type="entry name" value="Beta-barrel_YknX"/>
    <property type="match status" value="1"/>
</dbReference>
<organism evidence="5">
    <name type="scientific">marine sediment metagenome</name>
    <dbReference type="NCBI Taxonomy" id="412755"/>
    <lineage>
        <taxon>unclassified sequences</taxon>
        <taxon>metagenomes</taxon>
        <taxon>ecological metagenomes</taxon>
    </lineage>
</organism>
<comment type="caution">
    <text evidence="5">The sequence shown here is derived from an EMBL/GenBank/DDBJ whole genome shotgun (WGS) entry which is preliminary data.</text>
</comment>
<dbReference type="GO" id="GO:0030313">
    <property type="term" value="C:cell envelope"/>
    <property type="evidence" value="ECO:0007669"/>
    <property type="project" value="UniProtKB-SubCell"/>
</dbReference>
<dbReference type="InterPro" id="IPR006143">
    <property type="entry name" value="RND_pump_MFP"/>
</dbReference>
<accession>X0WTY2</accession>
<comment type="subcellular location">
    <subcellularLocation>
        <location evidence="1">Cell envelope</location>
    </subcellularLocation>
</comment>
<evidence type="ECO:0000313" key="5">
    <source>
        <dbReference type="EMBL" id="GAG16181.1"/>
    </source>
</evidence>
<dbReference type="InterPro" id="IPR050465">
    <property type="entry name" value="UPF0194_transport"/>
</dbReference>
<sequence>SSNQTRQKLKDKLEEAQSDYDSSVKRLEYEYELEVAKDNLAKAKDDYETWKDGPDPSDIKATEARVAAAEATLKQAWIEAPFDGTITKAKPQPGDQVAPDMEAFRLDDLSRLLMEVEVSEVDINRIRVGQDVKISFDAILDKEYHGAVIEVDPVGTSNQGVVDFTVTVELTDADEGVKPGMTAAVNTVVDKLEDVLLVPNRAVRFVEGQRVVYILVDNQPSPVSITLGVSSDTMSEVLEGELQVGDQIVLNPPQEFDN</sequence>
<dbReference type="GO" id="GO:0022857">
    <property type="term" value="F:transmembrane transporter activity"/>
    <property type="evidence" value="ECO:0007669"/>
    <property type="project" value="InterPro"/>
</dbReference>
<dbReference type="GO" id="GO:0016020">
    <property type="term" value="C:membrane"/>
    <property type="evidence" value="ECO:0007669"/>
    <property type="project" value="InterPro"/>
</dbReference>
<dbReference type="Gene3D" id="2.40.50.100">
    <property type="match status" value="1"/>
</dbReference>
<feature type="non-terminal residue" evidence="5">
    <location>
        <position position="258"/>
    </location>
</feature>
<dbReference type="InterPro" id="IPR058636">
    <property type="entry name" value="Beta-barrel_YknX"/>
</dbReference>
<dbReference type="PANTHER" id="PTHR32347:SF23">
    <property type="entry name" value="BLL5650 PROTEIN"/>
    <property type="match status" value="1"/>
</dbReference>
<dbReference type="SUPFAM" id="SSF111369">
    <property type="entry name" value="HlyD-like secretion proteins"/>
    <property type="match status" value="1"/>
</dbReference>
<evidence type="ECO:0000256" key="2">
    <source>
        <dbReference type="ARBA" id="ARBA00023054"/>
    </source>
</evidence>